<gene>
    <name evidence="6" type="ORF">US94_C0005G0006</name>
</gene>
<accession>A0A0G0KFY8</accession>
<dbReference type="Proteomes" id="UP000034498">
    <property type="component" value="Unassembled WGS sequence"/>
</dbReference>
<evidence type="ECO:0000256" key="1">
    <source>
        <dbReference type="ARBA" id="ARBA00008875"/>
    </source>
</evidence>
<dbReference type="InterPro" id="IPR051923">
    <property type="entry name" value="Glycosyl_Hydrolase_39"/>
</dbReference>
<keyword evidence="4" id="KW-1133">Transmembrane helix</keyword>
<dbReference type="Pfam" id="PF01229">
    <property type="entry name" value="Glyco_hydro_39"/>
    <property type="match status" value="1"/>
</dbReference>
<keyword evidence="3" id="KW-0326">Glycosidase</keyword>
<dbReference type="PANTHER" id="PTHR12631:SF10">
    <property type="entry name" value="BETA-XYLOSIDASE-LIKE PROTEIN-RELATED"/>
    <property type="match status" value="1"/>
</dbReference>
<evidence type="ECO:0000313" key="7">
    <source>
        <dbReference type="Proteomes" id="UP000034498"/>
    </source>
</evidence>
<dbReference type="GO" id="GO:0004553">
    <property type="term" value="F:hydrolase activity, hydrolyzing O-glycosyl compounds"/>
    <property type="evidence" value="ECO:0007669"/>
    <property type="project" value="TreeGrafter"/>
</dbReference>
<reference evidence="6 7" key="1">
    <citation type="journal article" date="2015" name="Nature">
        <title>rRNA introns, odd ribosomes, and small enigmatic genomes across a large radiation of phyla.</title>
        <authorList>
            <person name="Brown C.T."/>
            <person name="Hug L.A."/>
            <person name="Thomas B.C."/>
            <person name="Sharon I."/>
            <person name="Castelle C.J."/>
            <person name="Singh A."/>
            <person name="Wilkins M.J."/>
            <person name="Williams K.H."/>
            <person name="Banfield J.F."/>
        </authorList>
    </citation>
    <scope>NUCLEOTIDE SEQUENCE [LARGE SCALE GENOMIC DNA]</scope>
</reference>
<organism evidence="6 7">
    <name type="scientific">Berkelbacteria bacterium GW2011_GWB1_38_5</name>
    <dbReference type="NCBI Taxonomy" id="1618336"/>
    <lineage>
        <taxon>Bacteria</taxon>
        <taxon>Candidatus Berkelbacteria</taxon>
    </lineage>
</organism>
<dbReference type="EMBL" id="LBUX01000005">
    <property type="protein sequence ID" value="KKQ74410.1"/>
    <property type="molecule type" value="Genomic_DNA"/>
</dbReference>
<name>A0A0G0KFY8_9BACT</name>
<keyword evidence="4" id="KW-0812">Transmembrane</keyword>
<dbReference type="InterPro" id="IPR049166">
    <property type="entry name" value="GH39_cat"/>
</dbReference>
<keyword evidence="2 6" id="KW-0378">Hydrolase</keyword>
<sequence>MTKKNKAKNILIELLLVFFALSNFLIFATAKGYYGANTLYVVRVMPAQRNTATQRLKSMGGEWAREEFNWQTLNPRRGRYDLANADQAVSTYRRNGTRVLGMIAYSSLWGSSHPEAGTDAQFYKPNINDWKTYVGVLVRRYGNYVKDWEIWNEPNAFWKPSPSPEEYREILIAAYDTIKSIDPGARVGSGGTTYIDGDFISRYLNDGGWEHLDAISVHYYSGVGPESDPNNKLRDELSKLVYNIMIPRGGGKEIWITEMGWESGKVGEEAQGQVISRAVILARTINEVGKILVYNLRDESGNSYGLMRNNFTAKPAYNYYKKTIEYLGTKRISQWFDLDNDSKFYIFNDAGGGMAAAWNPERSQITGFHVNASGMHCYDLDGRDVSSAVILAWNNGDVTLSFGQRPIFCQLDNYYVAEADKPSIATKPLAQIAGVNTAAEDIKSDSKSFISGQVMGNFSNQLKSGKVIAYAQTDSGWKKAGETSINDWGFDLNLDPGKYYLSFKVPGYLSTKSGPIEVKGDSDVNVQTTLFNAYLAYGVLAGGVLILLLLILKYTRKQT</sequence>
<dbReference type="InterPro" id="IPR017853">
    <property type="entry name" value="GH"/>
</dbReference>
<evidence type="ECO:0000256" key="3">
    <source>
        <dbReference type="ARBA" id="ARBA00023295"/>
    </source>
</evidence>
<evidence type="ECO:0000256" key="4">
    <source>
        <dbReference type="SAM" id="Phobius"/>
    </source>
</evidence>
<dbReference type="PANTHER" id="PTHR12631">
    <property type="entry name" value="ALPHA-L-IDURONIDASE"/>
    <property type="match status" value="1"/>
</dbReference>
<evidence type="ECO:0000313" key="6">
    <source>
        <dbReference type="EMBL" id="KKQ74410.1"/>
    </source>
</evidence>
<proteinExistence type="inferred from homology"/>
<protein>
    <submittedName>
        <fullName evidence="6">Glycosyl hydrolase 53 protein</fullName>
    </submittedName>
</protein>
<dbReference type="STRING" id="1618336.US94_C0005G0006"/>
<dbReference type="AlphaFoldDB" id="A0A0G0KFY8"/>
<keyword evidence="4" id="KW-0472">Membrane</keyword>
<feature type="domain" description="Glycosyl hydrolases family 39 N-terminal catalytic" evidence="5">
    <location>
        <begin position="117"/>
        <end position="227"/>
    </location>
</feature>
<dbReference type="SUPFAM" id="SSF51445">
    <property type="entry name" value="(Trans)glycosidases"/>
    <property type="match status" value="1"/>
</dbReference>
<feature type="transmembrane region" description="Helical" evidence="4">
    <location>
        <begin position="534"/>
        <end position="552"/>
    </location>
</feature>
<evidence type="ECO:0000256" key="2">
    <source>
        <dbReference type="ARBA" id="ARBA00022801"/>
    </source>
</evidence>
<comment type="similarity">
    <text evidence="1">Belongs to the glycosyl hydrolase 39 family.</text>
</comment>
<comment type="caution">
    <text evidence="6">The sequence shown here is derived from an EMBL/GenBank/DDBJ whole genome shotgun (WGS) entry which is preliminary data.</text>
</comment>
<evidence type="ECO:0000259" key="5">
    <source>
        <dbReference type="Pfam" id="PF01229"/>
    </source>
</evidence>
<dbReference type="Gene3D" id="3.20.20.80">
    <property type="entry name" value="Glycosidases"/>
    <property type="match status" value="1"/>
</dbReference>